<dbReference type="InterPro" id="IPR009956">
    <property type="entry name" value="Post-segregation_anti-tox_CcdA"/>
</dbReference>
<evidence type="ECO:0000256" key="1">
    <source>
        <dbReference type="ARBA" id="ARBA00022649"/>
    </source>
</evidence>
<reference evidence="2" key="1">
    <citation type="submission" date="2020-05" db="EMBL/GenBank/DDBJ databases">
        <authorList>
            <person name="Chiriac C."/>
            <person name="Salcher M."/>
            <person name="Ghai R."/>
            <person name="Kavagutti S V."/>
        </authorList>
    </citation>
    <scope>NUCLEOTIDE SEQUENCE</scope>
</reference>
<gene>
    <name evidence="2" type="ORF">UFOPK1493_04044</name>
</gene>
<organism evidence="2">
    <name type="scientific">freshwater metagenome</name>
    <dbReference type="NCBI Taxonomy" id="449393"/>
    <lineage>
        <taxon>unclassified sequences</taxon>
        <taxon>metagenomes</taxon>
        <taxon>ecological metagenomes</taxon>
    </lineage>
</organism>
<dbReference type="Pfam" id="PF07362">
    <property type="entry name" value="CcdA"/>
    <property type="match status" value="1"/>
</dbReference>
<sequence>MARVNITVPDEVIERARAAGLNVSRVATAALVDELDRRSRIEALDAHLLQLERELGPISVEEQADAAEWVERMLTPAPRRPSTRRRRSA</sequence>
<keyword evidence="1" id="KW-1277">Toxin-antitoxin system</keyword>
<evidence type="ECO:0000313" key="2">
    <source>
        <dbReference type="EMBL" id="CAB4596632.1"/>
    </source>
</evidence>
<proteinExistence type="predicted"/>
<dbReference type="AlphaFoldDB" id="A0A6J6G5M0"/>
<accession>A0A6J6G5M0</accession>
<dbReference type="EMBL" id="CAEZSR010000277">
    <property type="protein sequence ID" value="CAB4596632.1"/>
    <property type="molecule type" value="Genomic_DNA"/>
</dbReference>
<name>A0A6J6G5M0_9ZZZZ</name>
<protein>
    <submittedName>
        <fullName evidence="2">Unannotated protein</fullName>
    </submittedName>
</protein>